<dbReference type="RefSeq" id="WP_179259526.1">
    <property type="nucleotide sequence ID" value="NZ_CP058601.1"/>
</dbReference>
<accession>A0A7D5KQU1</accession>
<dbReference type="Pfam" id="PF03358">
    <property type="entry name" value="FMN_red"/>
    <property type="match status" value="1"/>
</dbReference>
<dbReference type="Gene3D" id="3.40.50.360">
    <property type="match status" value="1"/>
</dbReference>
<evidence type="ECO:0000313" key="4">
    <source>
        <dbReference type="EMBL" id="QLG47784.1"/>
    </source>
</evidence>
<name>A0A7D5KQU1_9EURY</name>
<proteinExistence type="inferred from homology"/>
<dbReference type="GO" id="GO:0016491">
    <property type="term" value="F:oxidoreductase activity"/>
    <property type="evidence" value="ECO:0007669"/>
    <property type="project" value="InterPro"/>
</dbReference>
<dbReference type="AlphaFoldDB" id="A0A7D5KQU1"/>
<evidence type="ECO:0000256" key="1">
    <source>
        <dbReference type="ARBA" id="ARBA00001966"/>
    </source>
</evidence>
<dbReference type="SUPFAM" id="SSF52218">
    <property type="entry name" value="Flavoproteins"/>
    <property type="match status" value="1"/>
</dbReference>
<feature type="domain" description="NADPH-dependent FMN reductase-like" evidence="3">
    <location>
        <begin position="7"/>
        <end position="148"/>
    </location>
</feature>
<dbReference type="PANTHER" id="PTHR30543:SF21">
    <property type="entry name" value="NAD(P)H-DEPENDENT FMN REDUCTASE LOT6"/>
    <property type="match status" value="1"/>
</dbReference>
<sequence>MTDNGVHVVAICGSLRDGSHTRTALERALSAAKQAGGSTDLLDLRKYELPTFDPDRGRENAGDAELVATHVRDADTILLGSPMYHGSYASPMKTALDYCGFDEFEDKTVGLLAVAGGSFPVTALEHMRSVARALNAWVIPHEAAIPNASAAFDDGEFVDPKLEMRVTTLGRRAVQYAAIEPDPDSFESDQNVGAQGK</sequence>
<dbReference type="InterPro" id="IPR005025">
    <property type="entry name" value="FMN_Rdtase-like_dom"/>
</dbReference>
<dbReference type="GO" id="GO:0010181">
    <property type="term" value="F:FMN binding"/>
    <property type="evidence" value="ECO:0007669"/>
    <property type="project" value="TreeGrafter"/>
</dbReference>
<protein>
    <submittedName>
        <fullName evidence="4">NAD(P)H-dependent oxidoreductase</fullName>
    </submittedName>
</protein>
<dbReference type="InterPro" id="IPR050712">
    <property type="entry name" value="NAD(P)H-dep_reductase"/>
</dbReference>
<reference evidence="4 5" key="1">
    <citation type="submission" date="2020-07" db="EMBL/GenBank/DDBJ databases">
        <authorList>
            <person name="Cui H."/>
        </authorList>
    </citation>
    <scope>NUCLEOTIDE SEQUENCE [LARGE SCALE GENOMIC DNA]</scope>
    <source>
        <strain evidence="4 5">YPL8</strain>
    </source>
</reference>
<comment type="similarity">
    <text evidence="2">Belongs to the SsuE family. Isf subfamily.</text>
</comment>
<evidence type="ECO:0000313" key="5">
    <source>
        <dbReference type="Proteomes" id="UP000509241"/>
    </source>
</evidence>
<organism evidence="4 5">
    <name type="scientific">Natrinema halophilum</name>
    <dbReference type="NCBI Taxonomy" id="1699371"/>
    <lineage>
        <taxon>Archaea</taxon>
        <taxon>Methanobacteriati</taxon>
        <taxon>Methanobacteriota</taxon>
        <taxon>Stenosarchaea group</taxon>
        <taxon>Halobacteria</taxon>
        <taxon>Halobacteriales</taxon>
        <taxon>Natrialbaceae</taxon>
        <taxon>Natrinema</taxon>
    </lineage>
</organism>
<dbReference type="KEGG" id="haly:HYG82_02450"/>
<evidence type="ECO:0000256" key="2">
    <source>
        <dbReference type="ARBA" id="ARBA00038292"/>
    </source>
</evidence>
<comment type="cofactor">
    <cofactor evidence="1">
        <name>[4Fe-4S] cluster</name>
        <dbReference type="ChEBI" id="CHEBI:49883"/>
    </cofactor>
</comment>
<dbReference type="GeneID" id="56032115"/>
<dbReference type="EMBL" id="CP058601">
    <property type="protein sequence ID" value="QLG47784.1"/>
    <property type="molecule type" value="Genomic_DNA"/>
</dbReference>
<dbReference type="GO" id="GO:0005829">
    <property type="term" value="C:cytosol"/>
    <property type="evidence" value="ECO:0007669"/>
    <property type="project" value="TreeGrafter"/>
</dbReference>
<keyword evidence="5" id="KW-1185">Reference proteome</keyword>
<dbReference type="InterPro" id="IPR029039">
    <property type="entry name" value="Flavoprotein-like_sf"/>
</dbReference>
<dbReference type="PANTHER" id="PTHR30543">
    <property type="entry name" value="CHROMATE REDUCTASE"/>
    <property type="match status" value="1"/>
</dbReference>
<gene>
    <name evidence="4" type="ORF">HYG82_02450</name>
</gene>
<dbReference type="OrthoDB" id="9059at2157"/>
<evidence type="ECO:0000259" key="3">
    <source>
        <dbReference type="Pfam" id="PF03358"/>
    </source>
</evidence>
<dbReference type="Proteomes" id="UP000509241">
    <property type="component" value="Chromosome"/>
</dbReference>